<proteinExistence type="predicted"/>
<accession>A0AAD5DPW9</accession>
<dbReference type="GO" id="GO:0044528">
    <property type="term" value="P:regulation of mitochondrial mRNA stability"/>
    <property type="evidence" value="ECO:0007669"/>
    <property type="project" value="TreeGrafter"/>
</dbReference>
<comment type="caution">
    <text evidence="2">The sequence shown here is derived from an EMBL/GenBank/DDBJ whole genome shotgun (WGS) entry which is preliminary data.</text>
</comment>
<organism evidence="2 3">
    <name type="scientific">Chlorella ohadii</name>
    <dbReference type="NCBI Taxonomy" id="2649997"/>
    <lineage>
        <taxon>Eukaryota</taxon>
        <taxon>Viridiplantae</taxon>
        <taxon>Chlorophyta</taxon>
        <taxon>core chlorophytes</taxon>
        <taxon>Trebouxiophyceae</taxon>
        <taxon>Chlorellales</taxon>
        <taxon>Chlorellaceae</taxon>
        <taxon>Chlorella clade</taxon>
        <taxon>Chlorella</taxon>
    </lineage>
</organism>
<dbReference type="PANTHER" id="PTHR21228:SF40">
    <property type="entry name" value="LD45607P"/>
    <property type="match status" value="1"/>
</dbReference>
<dbReference type="Proteomes" id="UP001205105">
    <property type="component" value="Unassembled WGS sequence"/>
</dbReference>
<gene>
    <name evidence="2" type="ORF">COHA_007888</name>
</gene>
<dbReference type="InterPro" id="IPR050870">
    <property type="entry name" value="FAST_kinase"/>
</dbReference>
<feature type="domain" description="RAP" evidence="1">
    <location>
        <begin position="370"/>
        <end position="432"/>
    </location>
</feature>
<dbReference type="Pfam" id="PF08373">
    <property type="entry name" value="RAP"/>
    <property type="match status" value="1"/>
</dbReference>
<dbReference type="PROSITE" id="PS51286">
    <property type="entry name" value="RAP"/>
    <property type="match status" value="1"/>
</dbReference>
<protein>
    <recommendedName>
        <fullName evidence="1">RAP domain-containing protein</fullName>
    </recommendedName>
</protein>
<dbReference type="GO" id="GO:0000963">
    <property type="term" value="P:mitochondrial RNA processing"/>
    <property type="evidence" value="ECO:0007669"/>
    <property type="project" value="TreeGrafter"/>
</dbReference>
<dbReference type="InterPro" id="IPR013584">
    <property type="entry name" value="RAP"/>
</dbReference>
<name>A0AAD5DPW9_9CHLO</name>
<dbReference type="EMBL" id="JADXDR010000129">
    <property type="protein sequence ID" value="KAI7838319.1"/>
    <property type="molecule type" value="Genomic_DNA"/>
</dbReference>
<dbReference type="GO" id="GO:0005759">
    <property type="term" value="C:mitochondrial matrix"/>
    <property type="evidence" value="ECO:0007669"/>
    <property type="project" value="TreeGrafter"/>
</dbReference>
<reference evidence="2" key="1">
    <citation type="submission" date="2020-11" db="EMBL/GenBank/DDBJ databases">
        <title>Chlorella ohadii genome sequencing and assembly.</title>
        <authorList>
            <person name="Murik O."/>
            <person name="Treves H."/>
            <person name="Kedem I."/>
            <person name="Shotland Y."/>
            <person name="Kaplan A."/>
        </authorList>
    </citation>
    <scope>NUCLEOTIDE SEQUENCE</scope>
    <source>
        <strain evidence="2">1</strain>
    </source>
</reference>
<evidence type="ECO:0000259" key="1">
    <source>
        <dbReference type="PROSITE" id="PS51286"/>
    </source>
</evidence>
<dbReference type="GO" id="GO:0003723">
    <property type="term" value="F:RNA binding"/>
    <property type="evidence" value="ECO:0007669"/>
    <property type="project" value="TreeGrafter"/>
</dbReference>
<dbReference type="AlphaFoldDB" id="A0AAD5DPW9"/>
<sequence>MTGAQLRAWSEAAERRMAGFNTQDLANSMYSIGLLGLQLPRSARLAFTAAVRQRCGAMKPQELANTLLGLAYQFRGRHRDEQPPADVEEAAVELLQAAARRLHAMKHQELANAAWAFSKLATWRACEVCDAELCALFGEAAERAAHLPPQELSNLLLAQCNLRFFHPAALSALAAAAAHQARWLDEQHLDNVLLAVAHLPQHVSEAPEAPQQLRRCVDLADIAALRQELLRRLTTVERRIAGYTPTCEAICRALWALAALQCCTPEVWHAAMAALGRWHEAGSTDFAEGFAQLYDAQLLLAADGQHLELPPALHQRVQRAAGLVRQPATVSAWHEKVSAELRAACVEHRIEYRPEGAGHSLDIALPDERIAMEVDGPFHFTVNLVHGRHWPLGRTAARNRLIRMQGWRLVILDCWTWSRLTGSKERQAWLLQQLAAARQQSAAGCAD</sequence>
<dbReference type="GO" id="GO:0035770">
    <property type="term" value="C:ribonucleoprotein granule"/>
    <property type="evidence" value="ECO:0007669"/>
    <property type="project" value="TreeGrafter"/>
</dbReference>
<keyword evidence="3" id="KW-1185">Reference proteome</keyword>
<evidence type="ECO:0000313" key="2">
    <source>
        <dbReference type="EMBL" id="KAI7838319.1"/>
    </source>
</evidence>
<evidence type="ECO:0000313" key="3">
    <source>
        <dbReference type="Proteomes" id="UP001205105"/>
    </source>
</evidence>
<dbReference type="PANTHER" id="PTHR21228">
    <property type="entry name" value="FAST LEU-RICH DOMAIN-CONTAINING"/>
    <property type="match status" value="1"/>
</dbReference>